<dbReference type="PANTHER" id="PTHR28259">
    <property type="entry name" value="FLUORIDE EXPORT PROTEIN 1-RELATED"/>
    <property type="match status" value="1"/>
</dbReference>
<comment type="catalytic activity">
    <reaction evidence="8">
        <text>fluoride(in) = fluoride(out)</text>
        <dbReference type="Rhea" id="RHEA:76159"/>
        <dbReference type="ChEBI" id="CHEBI:17051"/>
    </reaction>
    <physiologicalReaction direction="left-to-right" evidence="8">
        <dbReference type="Rhea" id="RHEA:76160"/>
    </physiologicalReaction>
</comment>
<evidence type="ECO:0000256" key="2">
    <source>
        <dbReference type="ARBA" id="ARBA00022475"/>
    </source>
</evidence>
<keyword evidence="10" id="KW-0479">Metal-binding</keyword>
<dbReference type="GO" id="GO:0005886">
    <property type="term" value="C:plasma membrane"/>
    <property type="evidence" value="ECO:0007669"/>
    <property type="project" value="UniProtKB-SubCell"/>
</dbReference>
<dbReference type="EMBL" id="QMIG01000042">
    <property type="protein sequence ID" value="RAW09470.1"/>
    <property type="molecule type" value="Genomic_DNA"/>
</dbReference>
<reference evidence="11 12" key="1">
    <citation type="submission" date="2018-06" db="EMBL/GenBank/DDBJ databases">
        <title>Phytoactinopolyspora halophila sp. nov., a novel halophilic actinomycete isolated from a saline soil in China.</title>
        <authorList>
            <person name="Tang S.-K."/>
        </authorList>
    </citation>
    <scope>NUCLEOTIDE SEQUENCE [LARGE SCALE GENOMIC DNA]</scope>
    <source>
        <strain evidence="11 12">YIM 96934</strain>
    </source>
</reference>
<evidence type="ECO:0000256" key="6">
    <source>
        <dbReference type="ARBA" id="ARBA00023303"/>
    </source>
</evidence>
<organism evidence="11 12">
    <name type="scientific">Phytoactinopolyspora halophila</name>
    <dbReference type="NCBI Taxonomy" id="1981511"/>
    <lineage>
        <taxon>Bacteria</taxon>
        <taxon>Bacillati</taxon>
        <taxon>Actinomycetota</taxon>
        <taxon>Actinomycetes</taxon>
        <taxon>Jiangellales</taxon>
        <taxon>Jiangellaceae</taxon>
        <taxon>Phytoactinopolyspora</taxon>
    </lineage>
</organism>
<keyword evidence="12" id="KW-1185">Reference proteome</keyword>
<keyword evidence="10" id="KW-0406">Ion transport</keyword>
<comment type="function">
    <text evidence="9 10">Fluoride-specific ion channel. Important for reducing fluoride concentration in the cell, thus reducing its toxicity.</text>
</comment>
<proteinExistence type="inferred from homology"/>
<feature type="binding site" evidence="10">
    <location>
        <position position="103"/>
    </location>
    <ligand>
        <name>Na(+)</name>
        <dbReference type="ChEBI" id="CHEBI:29101"/>
        <note>structural</note>
    </ligand>
</feature>
<evidence type="ECO:0000256" key="9">
    <source>
        <dbReference type="ARBA" id="ARBA00049940"/>
    </source>
</evidence>
<evidence type="ECO:0000313" key="11">
    <source>
        <dbReference type="EMBL" id="RAW09470.1"/>
    </source>
</evidence>
<protein>
    <recommendedName>
        <fullName evidence="10">Fluoride-specific ion channel FluC</fullName>
    </recommendedName>
</protein>
<comment type="subcellular location">
    <subcellularLocation>
        <location evidence="1 10">Cell membrane</location>
        <topology evidence="1 10">Multi-pass membrane protein</topology>
    </subcellularLocation>
</comment>
<dbReference type="HAMAP" id="MF_00454">
    <property type="entry name" value="FluC"/>
    <property type="match status" value="1"/>
</dbReference>
<comment type="activity regulation">
    <text evidence="10">Na(+) is not transported, but it plays an essential structural role and its presence is essential for fluoride channel function.</text>
</comment>
<comment type="similarity">
    <text evidence="7 10">Belongs to the fluoride channel Fluc/FEX (TC 1.A.43) family.</text>
</comment>
<keyword evidence="2 10" id="KW-1003">Cell membrane</keyword>
<evidence type="ECO:0000256" key="1">
    <source>
        <dbReference type="ARBA" id="ARBA00004651"/>
    </source>
</evidence>
<dbReference type="AlphaFoldDB" id="A0A329QAP8"/>
<dbReference type="PANTHER" id="PTHR28259:SF1">
    <property type="entry name" value="FLUORIDE EXPORT PROTEIN 1-RELATED"/>
    <property type="match status" value="1"/>
</dbReference>
<dbReference type="GO" id="GO:0140114">
    <property type="term" value="P:cellular detoxification of fluoride"/>
    <property type="evidence" value="ECO:0007669"/>
    <property type="project" value="UniProtKB-UniRule"/>
</dbReference>
<dbReference type="RefSeq" id="WP_112260322.1">
    <property type="nucleotide sequence ID" value="NZ_QMIG01000042.1"/>
</dbReference>
<feature type="transmembrane region" description="Helical" evidence="10">
    <location>
        <begin position="58"/>
        <end position="81"/>
    </location>
</feature>
<keyword evidence="10" id="KW-0915">Sodium</keyword>
<keyword evidence="10" id="KW-0813">Transport</keyword>
<gene>
    <name evidence="10" type="primary">fluC</name>
    <name evidence="10" type="synonym">crcB</name>
    <name evidence="11" type="ORF">DPM12_21070</name>
</gene>
<evidence type="ECO:0000256" key="7">
    <source>
        <dbReference type="ARBA" id="ARBA00035120"/>
    </source>
</evidence>
<keyword evidence="3 10" id="KW-0812">Transmembrane</keyword>
<name>A0A329QAP8_9ACTN</name>
<dbReference type="InterPro" id="IPR003691">
    <property type="entry name" value="FluC"/>
</dbReference>
<keyword evidence="4 10" id="KW-1133">Transmembrane helix</keyword>
<dbReference type="Proteomes" id="UP000250462">
    <property type="component" value="Unassembled WGS sequence"/>
</dbReference>
<sequence>MFGRQVPVLGAVAAGGVIGAQARYGLSVLPGLGGDAGAGSSDNADIAGNSDIAGMAGFPWATLVANVTGCLLIGVLMALIAEMAAPHPLLRPFVGVGVLGGYTTFSAYAVETHQMLVDDRFVAAGGYLVATPVTALAAVWCGIRLTRAWRARRVSGG</sequence>
<dbReference type="Pfam" id="PF02537">
    <property type="entry name" value="CRCB"/>
    <property type="match status" value="1"/>
</dbReference>
<evidence type="ECO:0000313" key="12">
    <source>
        <dbReference type="Proteomes" id="UP000250462"/>
    </source>
</evidence>
<comment type="caution">
    <text evidence="11">The sequence shown here is derived from an EMBL/GenBank/DDBJ whole genome shotgun (WGS) entry which is preliminary data.</text>
</comment>
<evidence type="ECO:0000256" key="5">
    <source>
        <dbReference type="ARBA" id="ARBA00023136"/>
    </source>
</evidence>
<evidence type="ECO:0000256" key="4">
    <source>
        <dbReference type="ARBA" id="ARBA00022989"/>
    </source>
</evidence>
<evidence type="ECO:0000256" key="10">
    <source>
        <dbReference type="HAMAP-Rule" id="MF_00454"/>
    </source>
</evidence>
<dbReference type="GO" id="GO:0062054">
    <property type="term" value="F:fluoride channel activity"/>
    <property type="evidence" value="ECO:0007669"/>
    <property type="project" value="UniProtKB-UniRule"/>
</dbReference>
<feature type="transmembrane region" description="Helical" evidence="10">
    <location>
        <begin position="122"/>
        <end position="143"/>
    </location>
</feature>
<evidence type="ECO:0000256" key="8">
    <source>
        <dbReference type="ARBA" id="ARBA00035585"/>
    </source>
</evidence>
<keyword evidence="5 10" id="KW-0472">Membrane</keyword>
<evidence type="ECO:0000256" key="3">
    <source>
        <dbReference type="ARBA" id="ARBA00022692"/>
    </source>
</evidence>
<accession>A0A329QAP8</accession>
<dbReference type="GO" id="GO:0046872">
    <property type="term" value="F:metal ion binding"/>
    <property type="evidence" value="ECO:0007669"/>
    <property type="project" value="UniProtKB-KW"/>
</dbReference>
<feature type="transmembrane region" description="Helical" evidence="10">
    <location>
        <begin position="93"/>
        <end position="110"/>
    </location>
</feature>
<dbReference type="OrthoDB" id="4408652at2"/>
<keyword evidence="6 10" id="KW-0407">Ion channel</keyword>
<feature type="binding site" evidence="10">
    <location>
        <position position="100"/>
    </location>
    <ligand>
        <name>Na(+)</name>
        <dbReference type="ChEBI" id="CHEBI:29101"/>
        <note>structural</note>
    </ligand>
</feature>